<evidence type="ECO:0000256" key="1">
    <source>
        <dbReference type="SAM" id="Coils"/>
    </source>
</evidence>
<accession>A0A368GK88</accession>
<dbReference type="AlphaFoldDB" id="A0A368GK88"/>
<dbReference type="Proteomes" id="UP000252519">
    <property type="component" value="Unassembled WGS sequence"/>
</dbReference>
<proteinExistence type="predicted"/>
<evidence type="ECO:0000313" key="4">
    <source>
        <dbReference type="Proteomes" id="UP000252519"/>
    </source>
</evidence>
<comment type="caution">
    <text evidence="3">The sequence shown here is derived from an EMBL/GenBank/DDBJ whole genome shotgun (WGS) entry which is preliminary data.</text>
</comment>
<dbReference type="EMBL" id="JOJR01000120">
    <property type="protein sequence ID" value="RCN44776.1"/>
    <property type="molecule type" value="Genomic_DNA"/>
</dbReference>
<feature type="compositionally biased region" description="Basic and acidic residues" evidence="2">
    <location>
        <begin position="1"/>
        <end position="31"/>
    </location>
</feature>
<keyword evidence="4" id="KW-1185">Reference proteome</keyword>
<protein>
    <submittedName>
        <fullName evidence="3">Uncharacterized protein</fullName>
    </submittedName>
</protein>
<feature type="region of interest" description="Disordered" evidence="2">
    <location>
        <begin position="1"/>
        <end position="73"/>
    </location>
</feature>
<dbReference type="STRING" id="29170.A0A368GK88"/>
<sequence length="154" mass="17534">MHFRWKTETDPAEEVSARSAEKGEKSFKESSAEAAEEAAAETLSQEKTRIAEIKRRAGIPSKTEGEKSAGTETTMTEVQILLIRIEELELANRKAGLQMKRLRKQLRRKEKKIEELNSIVAFLQRSAAKEEEHDEKPVRQILSLNFVEVAIRSI</sequence>
<keyword evidence="1" id="KW-0175">Coiled coil</keyword>
<organism evidence="3 4">
    <name type="scientific">Ancylostoma caninum</name>
    <name type="common">Dog hookworm</name>
    <dbReference type="NCBI Taxonomy" id="29170"/>
    <lineage>
        <taxon>Eukaryota</taxon>
        <taxon>Metazoa</taxon>
        <taxon>Ecdysozoa</taxon>
        <taxon>Nematoda</taxon>
        <taxon>Chromadorea</taxon>
        <taxon>Rhabditida</taxon>
        <taxon>Rhabditina</taxon>
        <taxon>Rhabditomorpha</taxon>
        <taxon>Strongyloidea</taxon>
        <taxon>Ancylostomatidae</taxon>
        <taxon>Ancylostomatinae</taxon>
        <taxon>Ancylostoma</taxon>
    </lineage>
</organism>
<reference evidence="3 4" key="1">
    <citation type="submission" date="2014-10" db="EMBL/GenBank/DDBJ databases">
        <title>Draft genome of the hookworm Ancylostoma caninum.</title>
        <authorList>
            <person name="Mitreva M."/>
        </authorList>
    </citation>
    <scope>NUCLEOTIDE SEQUENCE [LARGE SCALE GENOMIC DNA]</scope>
    <source>
        <strain evidence="3 4">Baltimore</strain>
    </source>
</reference>
<evidence type="ECO:0000256" key="2">
    <source>
        <dbReference type="SAM" id="MobiDB-lite"/>
    </source>
</evidence>
<name>A0A368GK88_ANCCA</name>
<gene>
    <name evidence="3" type="ORF">ANCCAN_09215</name>
</gene>
<feature type="coiled-coil region" evidence="1">
    <location>
        <begin position="85"/>
        <end position="133"/>
    </location>
</feature>
<evidence type="ECO:0000313" key="3">
    <source>
        <dbReference type="EMBL" id="RCN44776.1"/>
    </source>
</evidence>
<feature type="compositionally biased region" description="Basic and acidic residues" evidence="2">
    <location>
        <begin position="44"/>
        <end position="55"/>
    </location>
</feature>